<dbReference type="InParanoid" id="A0A5J5EMX2"/>
<evidence type="ECO:0000313" key="1">
    <source>
        <dbReference type="EMBL" id="KAA8897070.1"/>
    </source>
</evidence>
<dbReference type="AlphaFoldDB" id="A0A5J5EMX2"/>
<reference evidence="1 2" key="1">
    <citation type="submission" date="2019-09" db="EMBL/GenBank/DDBJ databases">
        <title>Draft genome of the ectomycorrhizal ascomycete Sphaerosporella brunnea.</title>
        <authorList>
            <consortium name="DOE Joint Genome Institute"/>
            <person name="Benucci G.M."/>
            <person name="Marozzi G."/>
            <person name="Antonielli L."/>
            <person name="Sanchez S."/>
            <person name="Marco P."/>
            <person name="Wang X."/>
            <person name="Falini L.B."/>
            <person name="Barry K."/>
            <person name="Haridas S."/>
            <person name="Lipzen A."/>
            <person name="Labutti K."/>
            <person name="Grigoriev I.V."/>
            <person name="Murat C."/>
            <person name="Martin F."/>
            <person name="Albertini E."/>
            <person name="Donnini D."/>
            <person name="Bonito G."/>
        </authorList>
    </citation>
    <scope>NUCLEOTIDE SEQUENCE [LARGE SCALE GENOMIC DNA]</scope>
    <source>
        <strain evidence="1 2">Sb_GMNB300</strain>
    </source>
</reference>
<dbReference type="Proteomes" id="UP000326924">
    <property type="component" value="Unassembled WGS sequence"/>
</dbReference>
<gene>
    <name evidence="1" type="ORF">FN846DRAFT_964255</name>
</gene>
<organism evidence="1 2">
    <name type="scientific">Sphaerosporella brunnea</name>
    <dbReference type="NCBI Taxonomy" id="1250544"/>
    <lineage>
        <taxon>Eukaryota</taxon>
        <taxon>Fungi</taxon>
        <taxon>Dikarya</taxon>
        <taxon>Ascomycota</taxon>
        <taxon>Pezizomycotina</taxon>
        <taxon>Pezizomycetes</taxon>
        <taxon>Pezizales</taxon>
        <taxon>Pyronemataceae</taxon>
        <taxon>Sphaerosporella</taxon>
    </lineage>
</organism>
<dbReference type="OrthoDB" id="5407508at2759"/>
<proteinExistence type="predicted"/>
<sequence>MLLFIFFLVQNSMHGVFFFSYYFFCFYSRFCFDGHARSIILADFCRGFWSRLRSIVRVPCTDRGFSLRLVTQCGLCMNSFCVATVLYMWICK</sequence>
<dbReference type="EMBL" id="VXIS01000203">
    <property type="protein sequence ID" value="KAA8897070.1"/>
    <property type="molecule type" value="Genomic_DNA"/>
</dbReference>
<name>A0A5J5EMX2_9PEZI</name>
<comment type="caution">
    <text evidence="1">The sequence shown here is derived from an EMBL/GenBank/DDBJ whole genome shotgun (WGS) entry which is preliminary data.</text>
</comment>
<keyword evidence="2" id="KW-1185">Reference proteome</keyword>
<protein>
    <submittedName>
        <fullName evidence="1">Uncharacterized protein</fullName>
    </submittedName>
</protein>
<evidence type="ECO:0000313" key="2">
    <source>
        <dbReference type="Proteomes" id="UP000326924"/>
    </source>
</evidence>
<accession>A0A5J5EMX2</accession>